<protein>
    <submittedName>
        <fullName evidence="1">Uncharacterized protein</fullName>
    </submittedName>
</protein>
<name>A0A820GF00_9BILA</name>
<reference evidence="1" key="1">
    <citation type="submission" date="2021-02" db="EMBL/GenBank/DDBJ databases">
        <authorList>
            <person name="Nowell W R."/>
        </authorList>
    </citation>
    <scope>NUCLEOTIDE SEQUENCE</scope>
</reference>
<gene>
    <name evidence="1" type="ORF">OTI717_LOCUS41302</name>
</gene>
<evidence type="ECO:0000313" key="1">
    <source>
        <dbReference type="EMBL" id="CAF4277171.1"/>
    </source>
</evidence>
<dbReference type="EMBL" id="CAJOAX010039794">
    <property type="protein sequence ID" value="CAF4277171.1"/>
    <property type="molecule type" value="Genomic_DNA"/>
</dbReference>
<accession>A0A820GF00</accession>
<dbReference type="Proteomes" id="UP000663823">
    <property type="component" value="Unassembled WGS sequence"/>
</dbReference>
<proteinExistence type="predicted"/>
<dbReference type="AlphaFoldDB" id="A0A820GF00"/>
<comment type="caution">
    <text evidence="1">The sequence shown here is derived from an EMBL/GenBank/DDBJ whole genome shotgun (WGS) entry which is preliminary data.</text>
</comment>
<evidence type="ECO:0000313" key="2">
    <source>
        <dbReference type="Proteomes" id="UP000663823"/>
    </source>
</evidence>
<organism evidence="1 2">
    <name type="scientific">Rotaria sordida</name>
    <dbReference type="NCBI Taxonomy" id="392033"/>
    <lineage>
        <taxon>Eukaryota</taxon>
        <taxon>Metazoa</taxon>
        <taxon>Spiralia</taxon>
        <taxon>Gnathifera</taxon>
        <taxon>Rotifera</taxon>
        <taxon>Eurotatoria</taxon>
        <taxon>Bdelloidea</taxon>
        <taxon>Philodinida</taxon>
        <taxon>Philodinidae</taxon>
        <taxon>Rotaria</taxon>
    </lineage>
</organism>
<feature type="non-terminal residue" evidence="1">
    <location>
        <position position="1"/>
    </location>
</feature>
<sequence length="66" mass="7559">SIIIISFVYETPKPDVRDIMMVTVLRYINNVPHLDILTGALLNANIFLCGKIKQFLIHLFIVNAKF</sequence>